<dbReference type="EMBL" id="JH711583">
    <property type="protein sequence ID" value="EIW77642.1"/>
    <property type="molecule type" value="Genomic_DNA"/>
</dbReference>
<dbReference type="AlphaFoldDB" id="A0A5M3MEI7"/>
<keyword evidence="6 8" id="KW-0067">ATP-binding</keyword>
<dbReference type="OMA" id="LENIIMC"/>
<evidence type="ECO:0000256" key="3">
    <source>
        <dbReference type="ARBA" id="ARBA00022679"/>
    </source>
</evidence>
<evidence type="ECO:0000313" key="13">
    <source>
        <dbReference type="Proteomes" id="UP000053558"/>
    </source>
</evidence>
<proteinExistence type="inferred from homology"/>
<dbReference type="InterPro" id="IPR008271">
    <property type="entry name" value="Ser/Thr_kinase_AS"/>
</dbReference>
<feature type="binding site" evidence="8">
    <location>
        <position position="190"/>
    </location>
    <ligand>
        <name>ATP</name>
        <dbReference type="ChEBI" id="CHEBI:30616"/>
    </ligand>
</feature>
<dbReference type="GO" id="GO:0004674">
    <property type="term" value="F:protein serine/threonine kinase activity"/>
    <property type="evidence" value="ECO:0007669"/>
    <property type="project" value="UniProtKB-KW"/>
</dbReference>
<dbReference type="Proteomes" id="UP000053558">
    <property type="component" value="Unassembled WGS sequence"/>
</dbReference>
<evidence type="ECO:0000313" key="12">
    <source>
        <dbReference type="EMBL" id="EIW77642.1"/>
    </source>
</evidence>
<dbReference type="Pfam" id="PF00498">
    <property type="entry name" value="FHA"/>
    <property type="match status" value="1"/>
</dbReference>
<dbReference type="SMART" id="SM00240">
    <property type="entry name" value="FHA"/>
    <property type="match status" value="1"/>
</dbReference>
<gene>
    <name evidence="12" type="ORF">CONPUDRAFT_128608</name>
</gene>
<dbReference type="FunFam" id="1.10.510.10:FF:000571">
    <property type="entry name" value="Maternal embryonic leucine zipper kinase"/>
    <property type="match status" value="1"/>
</dbReference>
<accession>A0A5M3MEI7</accession>
<dbReference type="GO" id="GO:0005524">
    <property type="term" value="F:ATP binding"/>
    <property type="evidence" value="ECO:0007669"/>
    <property type="project" value="UniProtKB-KW"/>
</dbReference>
<dbReference type="RefSeq" id="XP_007772026.1">
    <property type="nucleotide sequence ID" value="XM_007773836.1"/>
</dbReference>
<dbReference type="PROSITE" id="PS50006">
    <property type="entry name" value="FHA_DOMAIN"/>
    <property type="match status" value="1"/>
</dbReference>
<dbReference type="SUPFAM" id="SSF49879">
    <property type="entry name" value="SMAD/FHA domain"/>
    <property type="match status" value="1"/>
</dbReference>
<dbReference type="PROSITE" id="PS50011">
    <property type="entry name" value="PROTEIN_KINASE_DOM"/>
    <property type="match status" value="1"/>
</dbReference>
<feature type="domain" description="FHA" evidence="10">
    <location>
        <begin position="58"/>
        <end position="111"/>
    </location>
</feature>
<evidence type="ECO:0000259" key="11">
    <source>
        <dbReference type="PROSITE" id="PS50011"/>
    </source>
</evidence>
<keyword evidence="3" id="KW-0808">Transferase</keyword>
<keyword evidence="13" id="KW-1185">Reference proteome</keyword>
<keyword evidence="2" id="KW-0723">Serine/threonine-protein kinase</keyword>
<evidence type="ECO:0000256" key="7">
    <source>
        <dbReference type="PIRSR" id="PIRSR630616-1"/>
    </source>
</evidence>
<reference evidence="13" key="1">
    <citation type="journal article" date="2012" name="Science">
        <title>The Paleozoic origin of enzymatic lignin decomposition reconstructed from 31 fungal genomes.</title>
        <authorList>
            <person name="Floudas D."/>
            <person name="Binder M."/>
            <person name="Riley R."/>
            <person name="Barry K."/>
            <person name="Blanchette R.A."/>
            <person name="Henrissat B."/>
            <person name="Martinez A.T."/>
            <person name="Otillar R."/>
            <person name="Spatafora J.W."/>
            <person name="Yadav J.S."/>
            <person name="Aerts A."/>
            <person name="Benoit I."/>
            <person name="Boyd A."/>
            <person name="Carlson A."/>
            <person name="Copeland A."/>
            <person name="Coutinho P.M."/>
            <person name="de Vries R.P."/>
            <person name="Ferreira P."/>
            <person name="Findley K."/>
            <person name="Foster B."/>
            <person name="Gaskell J."/>
            <person name="Glotzer D."/>
            <person name="Gorecki P."/>
            <person name="Heitman J."/>
            <person name="Hesse C."/>
            <person name="Hori C."/>
            <person name="Igarashi K."/>
            <person name="Jurgens J.A."/>
            <person name="Kallen N."/>
            <person name="Kersten P."/>
            <person name="Kohler A."/>
            <person name="Kuees U."/>
            <person name="Kumar T.K.A."/>
            <person name="Kuo A."/>
            <person name="LaButti K."/>
            <person name="Larrondo L.F."/>
            <person name="Lindquist E."/>
            <person name="Ling A."/>
            <person name="Lombard V."/>
            <person name="Lucas S."/>
            <person name="Lundell T."/>
            <person name="Martin R."/>
            <person name="McLaughlin D.J."/>
            <person name="Morgenstern I."/>
            <person name="Morin E."/>
            <person name="Murat C."/>
            <person name="Nagy L.G."/>
            <person name="Nolan M."/>
            <person name="Ohm R.A."/>
            <person name="Patyshakuliyeva A."/>
            <person name="Rokas A."/>
            <person name="Ruiz-Duenas F.J."/>
            <person name="Sabat G."/>
            <person name="Salamov A."/>
            <person name="Samejima M."/>
            <person name="Schmutz J."/>
            <person name="Slot J.C."/>
            <person name="St John F."/>
            <person name="Stenlid J."/>
            <person name="Sun H."/>
            <person name="Sun S."/>
            <person name="Syed K."/>
            <person name="Tsang A."/>
            <person name="Wiebenga A."/>
            <person name="Young D."/>
            <person name="Pisabarro A."/>
            <person name="Eastwood D.C."/>
            <person name="Martin F."/>
            <person name="Cullen D."/>
            <person name="Grigoriev I.V."/>
            <person name="Hibbett D.S."/>
        </authorList>
    </citation>
    <scope>NUCLEOTIDE SEQUENCE [LARGE SCALE GENOMIC DNA]</scope>
    <source>
        <strain evidence="13">RWD-64-598 SS2</strain>
    </source>
</reference>
<dbReference type="Pfam" id="PF00069">
    <property type="entry name" value="Pkinase"/>
    <property type="match status" value="1"/>
</dbReference>
<dbReference type="OrthoDB" id="10252171at2759"/>
<feature type="binding site" evidence="8">
    <location>
        <begin position="297"/>
        <end position="298"/>
    </location>
    <ligand>
        <name>ATP</name>
        <dbReference type="ChEBI" id="CHEBI:30616"/>
    </ligand>
</feature>
<dbReference type="PROSITE" id="PS00108">
    <property type="entry name" value="PROTEIN_KINASE_ST"/>
    <property type="match status" value="1"/>
</dbReference>
<keyword evidence="5 12" id="KW-0418">Kinase</keyword>
<dbReference type="InterPro" id="IPR000719">
    <property type="entry name" value="Prot_kinase_dom"/>
</dbReference>
<feature type="domain" description="Protein kinase" evidence="11">
    <location>
        <begin position="161"/>
        <end position="431"/>
    </location>
</feature>
<dbReference type="Gene3D" id="2.60.200.20">
    <property type="match status" value="1"/>
</dbReference>
<evidence type="ECO:0000256" key="4">
    <source>
        <dbReference type="ARBA" id="ARBA00022741"/>
    </source>
</evidence>
<protein>
    <submittedName>
        <fullName evidence="12">Kinase-like protein</fullName>
    </submittedName>
</protein>
<dbReference type="SUPFAM" id="SSF56112">
    <property type="entry name" value="Protein kinase-like (PK-like)"/>
    <property type="match status" value="1"/>
</dbReference>
<dbReference type="KEGG" id="cput:CONPUDRAFT_128608"/>
<evidence type="ECO:0000259" key="10">
    <source>
        <dbReference type="PROSITE" id="PS50006"/>
    </source>
</evidence>
<keyword evidence="4 8" id="KW-0547">Nucleotide-binding</keyword>
<evidence type="ECO:0000256" key="9">
    <source>
        <dbReference type="PIRSR" id="PIRSR630616-3"/>
    </source>
</evidence>
<dbReference type="InterPro" id="IPR011009">
    <property type="entry name" value="Kinase-like_dom_sf"/>
</dbReference>
<evidence type="ECO:0000256" key="2">
    <source>
        <dbReference type="ARBA" id="ARBA00022527"/>
    </source>
</evidence>
<dbReference type="SMART" id="SM00220">
    <property type="entry name" value="S_TKc"/>
    <property type="match status" value="1"/>
</dbReference>
<dbReference type="Gene3D" id="1.10.510.10">
    <property type="entry name" value="Transferase(Phosphotransferase) domain 1"/>
    <property type="match status" value="1"/>
</dbReference>
<dbReference type="GeneID" id="19200129"/>
<evidence type="ECO:0000256" key="1">
    <source>
        <dbReference type="ARBA" id="ARBA00005575"/>
    </source>
</evidence>
<feature type="binding site" evidence="8">
    <location>
        <position position="313"/>
    </location>
    <ligand>
        <name>ATP</name>
        <dbReference type="ChEBI" id="CHEBI:30616"/>
    </ligand>
</feature>
<evidence type="ECO:0000256" key="6">
    <source>
        <dbReference type="ARBA" id="ARBA00022840"/>
    </source>
</evidence>
<comment type="similarity">
    <text evidence="1">Belongs to the protein kinase superfamily. CAMK Ser/Thr protein kinase family. CHEK2 subfamily.</text>
</comment>
<feature type="cross-link" description="Glycyl lysine isopeptide (Lys-Gly) (interchain with G-Cter in SUMO2)" evidence="9">
    <location>
        <position position="295"/>
    </location>
</feature>
<dbReference type="Gene3D" id="3.30.200.20">
    <property type="entry name" value="Phosphorylase Kinase, domain 1"/>
    <property type="match status" value="1"/>
</dbReference>
<dbReference type="PANTHER" id="PTHR24350">
    <property type="entry name" value="SERINE/THREONINE-PROTEIN KINASE IAL-RELATED"/>
    <property type="match status" value="1"/>
</dbReference>
<comment type="caution">
    <text evidence="12">The sequence shown here is derived from an EMBL/GenBank/DDBJ whole genome shotgun (WGS) entry which is preliminary data.</text>
</comment>
<evidence type="ECO:0000256" key="8">
    <source>
        <dbReference type="PIRSR" id="PIRSR630616-2"/>
    </source>
</evidence>
<dbReference type="InterPro" id="IPR030616">
    <property type="entry name" value="Aur-like"/>
</dbReference>
<dbReference type="InterPro" id="IPR000253">
    <property type="entry name" value="FHA_dom"/>
</dbReference>
<evidence type="ECO:0000256" key="5">
    <source>
        <dbReference type="ARBA" id="ARBA00022777"/>
    </source>
</evidence>
<dbReference type="InterPro" id="IPR008984">
    <property type="entry name" value="SMAD_FHA_dom_sf"/>
</dbReference>
<name>A0A5M3MEI7_CONPW</name>
<organism evidence="12 13">
    <name type="scientific">Coniophora puteana (strain RWD-64-598)</name>
    <name type="common">Brown rot fungus</name>
    <dbReference type="NCBI Taxonomy" id="741705"/>
    <lineage>
        <taxon>Eukaryota</taxon>
        <taxon>Fungi</taxon>
        <taxon>Dikarya</taxon>
        <taxon>Basidiomycota</taxon>
        <taxon>Agaricomycotina</taxon>
        <taxon>Agaricomycetes</taxon>
        <taxon>Agaricomycetidae</taxon>
        <taxon>Boletales</taxon>
        <taxon>Coniophorineae</taxon>
        <taxon>Coniophoraceae</taxon>
        <taxon>Coniophora</taxon>
    </lineage>
</organism>
<sequence length="507" mass="56428">MSANQKPLTLEPTAETWYAVRPTPQSTEVTAPPKEEVWGVLHPISSYLKPIQLSGAVTTIGRSSDNDVEISGGKISAKHCTIKWNGHSDKSSYVVVTDHSRNGTWINEDMITKDQFLLLKESNEITFGRHPNLDEDPLYNHRYIYRHIATPPTPGTLYALYDVGYELGRGSFGVVMSGVARATGVWHAIKMIRPPKELIEAYPHDEEARNKVTKFLREVQILEQLDHKNICKLEEAFFQGWDIALVLEYVNGGDLFDYMQTYGVLDEATTGRIVYQIVDALCYIHAKDIAHRDLKPENILLTSEDPPVVKVADFGLAKVVEGSTFLKTKCGTAAYVAPEILTRTEEEGYDYVVDSWSVGVIAHHMLTGMAPFIEDSSIEDLTTRIISRTIYWETLEDMDLSRNVKNFVRALLREDPTFRMSISDALHHPWLAAFKPTSGQETVKVMADQGVTHAAASELGVAHATVSELGFAHATVSEVGVTHATASDLQHEQSVEALLTTRGSDDE</sequence>
<feature type="active site" description="Proton acceptor" evidence="7">
    <location>
        <position position="293"/>
    </location>
</feature>